<dbReference type="CDD" id="cd10145">
    <property type="entry name" value="TFIIA_gamma_N"/>
    <property type="match status" value="1"/>
</dbReference>
<dbReference type="InterPro" id="IPR015872">
    <property type="entry name" value="TFIIA_gsu_N"/>
</dbReference>
<evidence type="ECO:0000259" key="7">
    <source>
        <dbReference type="Pfam" id="PF02268"/>
    </source>
</evidence>
<dbReference type="Pfam" id="PF02751">
    <property type="entry name" value="TFIIA_gamma_C"/>
    <property type="match status" value="1"/>
</dbReference>
<dbReference type="PIRSF" id="PIRSF009415">
    <property type="entry name" value="Hum_TFIIA_gamma"/>
    <property type="match status" value="1"/>
</dbReference>
<dbReference type="GO" id="GO:0005672">
    <property type="term" value="C:transcription factor TFIIA complex"/>
    <property type="evidence" value="ECO:0007669"/>
    <property type="project" value="InterPro"/>
</dbReference>
<organism evidence="9 10">
    <name type="scientific">Mesorhabditis belari</name>
    <dbReference type="NCBI Taxonomy" id="2138241"/>
    <lineage>
        <taxon>Eukaryota</taxon>
        <taxon>Metazoa</taxon>
        <taxon>Ecdysozoa</taxon>
        <taxon>Nematoda</taxon>
        <taxon>Chromadorea</taxon>
        <taxon>Rhabditida</taxon>
        <taxon>Rhabditina</taxon>
        <taxon>Rhabditomorpha</taxon>
        <taxon>Rhabditoidea</taxon>
        <taxon>Rhabditidae</taxon>
        <taxon>Mesorhabditinae</taxon>
        <taxon>Mesorhabditis</taxon>
    </lineage>
</organism>
<proteinExistence type="inferred from homology"/>
<comment type="similarity">
    <text evidence="2 6">Belongs to the TFIIA subunit 2 family.</text>
</comment>
<name>A0AAF3EJU6_9BILA</name>
<evidence type="ECO:0000256" key="3">
    <source>
        <dbReference type="ARBA" id="ARBA00023015"/>
    </source>
</evidence>
<evidence type="ECO:0000256" key="2">
    <source>
        <dbReference type="ARBA" id="ARBA00007675"/>
    </source>
</evidence>
<dbReference type="Gene3D" id="2.30.18.10">
    <property type="entry name" value="Transcription factor IIA (TFIIA), beta-barrel domain"/>
    <property type="match status" value="1"/>
</dbReference>
<dbReference type="InterPro" id="IPR009088">
    <property type="entry name" value="TFIIA_b-brl"/>
</dbReference>
<feature type="domain" description="Transcription initiation factor IIA gamma subunit C-terminal" evidence="8">
    <location>
        <begin position="62"/>
        <end position="105"/>
    </location>
</feature>
<sequence>MAYQHYRETTLGQALMEILDEYLRDGVITDHLKNKTLATFDRVISAALHDTGKHKAQFIGEKLVAYRYCDNVWSLMLKNVTFSDQTRTFDSITMVDRMKIVALDGRETTLAARRPPGT</sequence>
<evidence type="ECO:0000256" key="4">
    <source>
        <dbReference type="ARBA" id="ARBA00023163"/>
    </source>
</evidence>
<dbReference type="SUPFAM" id="SSF50784">
    <property type="entry name" value="Transcription factor IIA (TFIIA), beta-barrel domain"/>
    <property type="match status" value="1"/>
</dbReference>
<evidence type="ECO:0000313" key="9">
    <source>
        <dbReference type="Proteomes" id="UP000887575"/>
    </source>
</evidence>
<dbReference type="Proteomes" id="UP000887575">
    <property type="component" value="Unassembled WGS sequence"/>
</dbReference>
<dbReference type="InterPro" id="IPR009083">
    <property type="entry name" value="TFIIA_a-hlx"/>
</dbReference>
<dbReference type="InterPro" id="IPR015871">
    <property type="entry name" value="TFIIA_gsu_C"/>
</dbReference>
<evidence type="ECO:0000259" key="8">
    <source>
        <dbReference type="Pfam" id="PF02751"/>
    </source>
</evidence>
<dbReference type="AlphaFoldDB" id="A0AAF3EJU6"/>
<keyword evidence="9" id="KW-1185">Reference proteome</keyword>
<protein>
    <recommendedName>
        <fullName evidence="6">Transcription initiation factor IIA subunit 2</fullName>
    </recommendedName>
</protein>
<keyword evidence="3 6" id="KW-0805">Transcription regulation</keyword>
<comment type="function">
    <text evidence="6">TFIIA is a component of the transcription machinery of RNA polymerase II and plays an important role in transcriptional activation.</text>
</comment>
<accession>A0AAF3EJU6</accession>
<dbReference type="CDD" id="cd10014">
    <property type="entry name" value="TFIIA_gamma_C"/>
    <property type="match status" value="1"/>
</dbReference>
<dbReference type="SUPFAM" id="SSF47396">
    <property type="entry name" value="Transcription factor IIA (TFIIA), alpha-helical domain"/>
    <property type="match status" value="1"/>
</dbReference>
<comment type="subcellular location">
    <subcellularLocation>
        <location evidence="1 6">Nucleus</location>
    </subcellularLocation>
</comment>
<dbReference type="WBParaSite" id="MBELARI_LOCUS14287">
    <property type="protein sequence ID" value="MBELARI_LOCUS14287"/>
    <property type="gene ID" value="MBELARI_LOCUS14287"/>
</dbReference>
<keyword evidence="5 6" id="KW-0539">Nucleus</keyword>
<keyword evidence="4 6" id="KW-0804">Transcription</keyword>
<dbReference type="GO" id="GO:0006367">
    <property type="term" value="P:transcription initiation at RNA polymerase II promoter"/>
    <property type="evidence" value="ECO:0007669"/>
    <property type="project" value="InterPro"/>
</dbReference>
<evidence type="ECO:0000256" key="1">
    <source>
        <dbReference type="ARBA" id="ARBA00004123"/>
    </source>
</evidence>
<dbReference type="PANTHER" id="PTHR10966">
    <property type="entry name" value="TRANSCRIPTION INITIATION FACTOR IIA SUBUNIT 2"/>
    <property type="match status" value="1"/>
</dbReference>
<evidence type="ECO:0000256" key="6">
    <source>
        <dbReference type="PIRNR" id="PIRNR009415"/>
    </source>
</evidence>
<feature type="domain" description="Transcription initiation factor IIA gamma subunit N-terminal" evidence="7">
    <location>
        <begin position="3"/>
        <end position="48"/>
    </location>
</feature>
<dbReference type="Pfam" id="PF02268">
    <property type="entry name" value="TFIIA_gamma_N"/>
    <property type="match status" value="1"/>
</dbReference>
<evidence type="ECO:0000256" key="5">
    <source>
        <dbReference type="ARBA" id="ARBA00023242"/>
    </source>
</evidence>
<reference evidence="10" key="1">
    <citation type="submission" date="2024-02" db="UniProtKB">
        <authorList>
            <consortium name="WormBaseParasite"/>
        </authorList>
    </citation>
    <scope>IDENTIFICATION</scope>
</reference>
<evidence type="ECO:0000313" key="10">
    <source>
        <dbReference type="WBParaSite" id="MBELARI_LOCUS14287"/>
    </source>
</evidence>
<dbReference type="InterPro" id="IPR003194">
    <property type="entry name" value="TFIIA_gsu"/>
</dbReference>
<dbReference type="Gene3D" id="1.10.287.190">
    <property type="entry name" value="Transcription factor IIA gamma subunit, alpha-helical domain"/>
    <property type="match status" value="1"/>
</dbReference>